<dbReference type="Proteomes" id="UP000789831">
    <property type="component" value="Unassembled WGS sequence"/>
</dbReference>
<evidence type="ECO:0000313" key="3">
    <source>
        <dbReference type="Proteomes" id="UP000789831"/>
    </source>
</evidence>
<organism evidence="2 3">
    <name type="scientific">Ambispora gerdemannii</name>
    <dbReference type="NCBI Taxonomy" id="144530"/>
    <lineage>
        <taxon>Eukaryota</taxon>
        <taxon>Fungi</taxon>
        <taxon>Fungi incertae sedis</taxon>
        <taxon>Mucoromycota</taxon>
        <taxon>Glomeromycotina</taxon>
        <taxon>Glomeromycetes</taxon>
        <taxon>Archaeosporales</taxon>
        <taxon>Ambisporaceae</taxon>
        <taxon>Ambispora</taxon>
    </lineage>
</organism>
<sequence>MSHPDLCFRAELCKILSNQTANFKQLIRVHAHLVRQERFAEISTNRETITQQAHDLHESWKEIIKSVYRDLRIESRTWTSEEIDIWIWLTKFITNSIRVGYLFADPENCIGTAAPEASPPIPFDEILYTLQMVEIEFVRLSCRLLSYYEVYPENLRNKYLPKITNNYSSSLSEYRESLRKWIYDDSDSCLVVGERGKKLQPDCFDDCLRFADLIGMNRDWQMDALKKFDKMKKKKSPSSDTMEQPPSSPSYSS</sequence>
<accession>A0A9N9B5E4</accession>
<dbReference type="EMBL" id="CAJVPL010001158">
    <property type="protein sequence ID" value="CAG8556061.1"/>
    <property type="molecule type" value="Genomic_DNA"/>
</dbReference>
<evidence type="ECO:0000313" key="2">
    <source>
        <dbReference type="EMBL" id="CAG8556061.1"/>
    </source>
</evidence>
<reference evidence="2" key="1">
    <citation type="submission" date="2021-06" db="EMBL/GenBank/DDBJ databases">
        <authorList>
            <person name="Kallberg Y."/>
            <person name="Tangrot J."/>
            <person name="Rosling A."/>
        </authorList>
    </citation>
    <scope>NUCLEOTIDE SEQUENCE</scope>
    <source>
        <strain evidence="2">MT106</strain>
    </source>
</reference>
<name>A0A9N9B5E4_9GLOM</name>
<gene>
    <name evidence="2" type="ORF">AGERDE_LOCUS6914</name>
</gene>
<dbReference type="OrthoDB" id="10499002at2759"/>
<comment type="caution">
    <text evidence="2">The sequence shown here is derived from an EMBL/GenBank/DDBJ whole genome shotgun (WGS) entry which is preliminary data.</text>
</comment>
<feature type="compositionally biased region" description="Polar residues" evidence="1">
    <location>
        <begin position="238"/>
        <end position="253"/>
    </location>
</feature>
<evidence type="ECO:0000256" key="1">
    <source>
        <dbReference type="SAM" id="MobiDB-lite"/>
    </source>
</evidence>
<protein>
    <submittedName>
        <fullName evidence="2">3310_t:CDS:1</fullName>
    </submittedName>
</protein>
<feature type="region of interest" description="Disordered" evidence="1">
    <location>
        <begin position="230"/>
        <end position="253"/>
    </location>
</feature>
<proteinExistence type="predicted"/>
<keyword evidence="3" id="KW-1185">Reference proteome</keyword>
<dbReference type="AlphaFoldDB" id="A0A9N9B5E4"/>